<evidence type="ECO:0000313" key="1">
    <source>
        <dbReference type="EMBL" id="EAY29549.1"/>
    </source>
</evidence>
<accession>A1ZJ12</accession>
<keyword evidence="2" id="KW-1185">Reference proteome</keyword>
<organism evidence="1 2">
    <name type="scientific">Microscilla marina ATCC 23134</name>
    <dbReference type="NCBI Taxonomy" id="313606"/>
    <lineage>
        <taxon>Bacteria</taxon>
        <taxon>Pseudomonadati</taxon>
        <taxon>Bacteroidota</taxon>
        <taxon>Cytophagia</taxon>
        <taxon>Cytophagales</taxon>
        <taxon>Microscillaceae</taxon>
        <taxon>Microscilla</taxon>
    </lineage>
</organism>
<reference evidence="1 2" key="1">
    <citation type="submission" date="2007-01" db="EMBL/GenBank/DDBJ databases">
        <authorList>
            <person name="Haygood M."/>
            <person name="Podell S."/>
            <person name="Anderson C."/>
            <person name="Hopkinson B."/>
            <person name="Roe K."/>
            <person name="Barbeau K."/>
            <person name="Gaasterland T."/>
            <person name="Ferriera S."/>
            <person name="Johnson J."/>
            <person name="Kravitz S."/>
            <person name="Beeson K."/>
            <person name="Sutton G."/>
            <person name="Rogers Y.-H."/>
            <person name="Friedman R."/>
            <person name="Frazier M."/>
            <person name="Venter J.C."/>
        </authorList>
    </citation>
    <scope>NUCLEOTIDE SEQUENCE [LARGE SCALE GENOMIC DNA]</scope>
    <source>
        <strain evidence="1 2">ATCC 23134</strain>
    </source>
</reference>
<comment type="caution">
    <text evidence="1">The sequence shown here is derived from an EMBL/GenBank/DDBJ whole genome shotgun (WGS) entry which is preliminary data.</text>
</comment>
<dbReference type="EMBL" id="AAWS01000010">
    <property type="protein sequence ID" value="EAY29549.1"/>
    <property type="molecule type" value="Genomic_DNA"/>
</dbReference>
<dbReference type="Proteomes" id="UP000004095">
    <property type="component" value="Unassembled WGS sequence"/>
</dbReference>
<dbReference type="AlphaFoldDB" id="A1ZJ12"/>
<proteinExistence type="predicted"/>
<sequence>MSIFHLSSRNTPPTAFTTQSSIGRLKANLIFSKQGLLIKNEQL</sequence>
<protein>
    <submittedName>
        <fullName evidence="1">Uncharacterized protein</fullName>
    </submittedName>
</protein>
<gene>
    <name evidence="1" type="ORF">M23134_00433</name>
</gene>
<name>A1ZJ12_MICM2</name>
<evidence type="ECO:0000313" key="2">
    <source>
        <dbReference type="Proteomes" id="UP000004095"/>
    </source>
</evidence>